<dbReference type="Gene3D" id="3.40.50.300">
    <property type="entry name" value="P-loop containing nucleotide triphosphate hydrolases"/>
    <property type="match status" value="1"/>
</dbReference>
<keyword evidence="2" id="KW-0547">Nucleotide-binding</keyword>
<dbReference type="Pfam" id="PF04548">
    <property type="entry name" value="AIG1"/>
    <property type="match status" value="1"/>
</dbReference>
<feature type="domain" description="AIG1-type G" evidence="5">
    <location>
        <begin position="4"/>
        <end position="215"/>
    </location>
</feature>
<dbReference type="PANTHER" id="PTHR10903:SF184">
    <property type="entry name" value="GTP-BINDING PROTEIN A"/>
    <property type="match status" value="1"/>
</dbReference>
<dbReference type="InterPro" id="IPR006703">
    <property type="entry name" value="G_AIG1"/>
</dbReference>
<sequence>MASGQTVNLHLIGKQGSGKSATGNSIIKERTFRPRSTDSPVKAVSPVTQGQHINFTLCVWDWPGTNGTQDKSQTIAKELRKINQDLHHNIHLFGWVIRYGELCGQEDTEFFRFLISELGEKFLRNRTIVIVTCKDNFDRDVEETQLTFDEWKGQQKGFFQNLRNMCNNRILSFDNRLRPLTQKNRLFNLIWALTSNLPREVTSYQFPGDQYTTSPVKQHSLKLFEVSETDHHPLSSADDRWKSKPHTQLSVSMEGKDDEMYLNNHCSDIDSLINILDDTTWSKKKSALESLLLTIRSRRDREGEEIRRALEREIEREIRECEFFNSQGENTCMYLQKLKEKMYMKF</sequence>
<dbReference type="InterPro" id="IPR045058">
    <property type="entry name" value="GIMA/IAN/Toc"/>
</dbReference>
<dbReference type="EMBL" id="BLXT01003741">
    <property type="protein sequence ID" value="GFO04767.1"/>
    <property type="molecule type" value="Genomic_DNA"/>
</dbReference>
<comment type="similarity">
    <text evidence="1">Belongs to the TRAFAC class TrmE-Era-EngA-EngB-Septin-like GTPase superfamily. AIG1/Toc34/Toc159-like paraseptin GTPase family. IAN subfamily.</text>
</comment>
<dbReference type="SUPFAM" id="SSF52540">
    <property type="entry name" value="P-loop containing nucleoside triphosphate hydrolases"/>
    <property type="match status" value="1"/>
</dbReference>
<evidence type="ECO:0000313" key="7">
    <source>
        <dbReference type="Proteomes" id="UP000735302"/>
    </source>
</evidence>
<keyword evidence="3" id="KW-0342">GTP-binding</keyword>
<organism evidence="6 7">
    <name type="scientific">Plakobranchus ocellatus</name>
    <dbReference type="NCBI Taxonomy" id="259542"/>
    <lineage>
        <taxon>Eukaryota</taxon>
        <taxon>Metazoa</taxon>
        <taxon>Spiralia</taxon>
        <taxon>Lophotrochozoa</taxon>
        <taxon>Mollusca</taxon>
        <taxon>Gastropoda</taxon>
        <taxon>Heterobranchia</taxon>
        <taxon>Euthyneura</taxon>
        <taxon>Panpulmonata</taxon>
        <taxon>Sacoglossa</taxon>
        <taxon>Placobranchoidea</taxon>
        <taxon>Plakobranchidae</taxon>
        <taxon>Plakobranchus</taxon>
    </lineage>
</organism>
<protein>
    <submittedName>
        <fullName evidence="6">Immune-associated nucleotide-binding protein 7</fullName>
    </submittedName>
</protein>
<comment type="caution">
    <text evidence="6">The sequence shown here is derived from an EMBL/GenBank/DDBJ whole genome shotgun (WGS) entry which is preliminary data.</text>
</comment>
<dbReference type="GO" id="GO:0005525">
    <property type="term" value="F:GTP binding"/>
    <property type="evidence" value="ECO:0007669"/>
    <property type="project" value="UniProtKB-KW"/>
</dbReference>
<reference evidence="6 7" key="1">
    <citation type="journal article" date="2021" name="Elife">
        <title>Chloroplast acquisition without the gene transfer in kleptoplastic sea slugs, Plakobranchus ocellatus.</title>
        <authorList>
            <person name="Maeda T."/>
            <person name="Takahashi S."/>
            <person name="Yoshida T."/>
            <person name="Shimamura S."/>
            <person name="Takaki Y."/>
            <person name="Nagai Y."/>
            <person name="Toyoda A."/>
            <person name="Suzuki Y."/>
            <person name="Arimoto A."/>
            <person name="Ishii H."/>
            <person name="Satoh N."/>
            <person name="Nishiyama T."/>
            <person name="Hasebe M."/>
            <person name="Maruyama T."/>
            <person name="Minagawa J."/>
            <person name="Obokata J."/>
            <person name="Shigenobu S."/>
        </authorList>
    </citation>
    <scope>NUCLEOTIDE SEQUENCE [LARGE SCALE GENOMIC DNA]</scope>
</reference>
<dbReference type="InterPro" id="IPR027417">
    <property type="entry name" value="P-loop_NTPase"/>
</dbReference>
<proteinExistence type="inferred from homology"/>
<evidence type="ECO:0000256" key="4">
    <source>
        <dbReference type="SAM" id="MobiDB-lite"/>
    </source>
</evidence>
<evidence type="ECO:0000313" key="6">
    <source>
        <dbReference type="EMBL" id="GFO04767.1"/>
    </source>
</evidence>
<dbReference type="PANTHER" id="PTHR10903">
    <property type="entry name" value="GTPASE, IMAP FAMILY MEMBER-RELATED"/>
    <property type="match status" value="1"/>
</dbReference>
<feature type="region of interest" description="Disordered" evidence="4">
    <location>
        <begin position="13"/>
        <end position="44"/>
    </location>
</feature>
<accession>A0AAV4ACW1</accession>
<feature type="compositionally biased region" description="Basic and acidic residues" evidence="4">
    <location>
        <begin position="27"/>
        <end position="36"/>
    </location>
</feature>
<evidence type="ECO:0000256" key="3">
    <source>
        <dbReference type="ARBA" id="ARBA00023134"/>
    </source>
</evidence>
<evidence type="ECO:0000256" key="1">
    <source>
        <dbReference type="ARBA" id="ARBA00008535"/>
    </source>
</evidence>
<evidence type="ECO:0000259" key="5">
    <source>
        <dbReference type="PROSITE" id="PS51720"/>
    </source>
</evidence>
<keyword evidence="7" id="KW-1185">Reference proteome</keyword>
<evidence type="ECO:0000256" key="2">
    <source>
        <dbReference type="ARBA" id="ARBA00022741"/>
    </source>
</evidence>
<dbReference type="Proteomes" id="UP000735302">
    <property type="component" value="Unassembled WGS sequence"/>
</dbReference>
<name>A0AAV4ACW1_9GAST</name>
<gene>
    <name evidence="6" type="ORF">PoB_003127200</name>
</gene>
<dbReference type="AlphaFoldDB" id="A0AAV4ACW1"/>
<dbReference type="PROSITE" id="PS51720">
    <property type="entry name" value="G_AIG1"/>
    <property type="match status" value="1"/>
</dbReference>